<keyword evidence="2" id="KW-1185">Reference proteome</keyword>
<evidence type="ECO:0000313" key="1">
    <source>
        <dbReference type="EMBL" id="ORY59537.1"/>
    </source>
</evidence>
<comment type="caution">
    <text evidence="1">The sequence shown here is derived from an EMBL/GenBank/DDBJ whole genome shotgun (WGS) entry which is preliminary data.</text>
</comment>
<reference evidence="1 2" key="1">
    <citation type="submission" date="2016-07" db="EMBL/GenBank/DDBJ databases">
        <title>Pervasive Adenine N6-methylation of Active Genes in Fungi.</title>
        <authorList>
            <consortium name="DOE Joint Genome Institute"/>
            <person name="Mondo S.J."/>
            <person name="Dannebaum R.O."/>
            <person name="Kuo R.C."/>
            <person name="Labutti K."/>
            <person name="Haridas S."/>
            <person name="Kuo A."/>
            <person name="Salamov A."/>
            <person name="Ahrendt S.R."/>
            <person name="Lipzen A."/>
            <person name="Sullivan W."/>
            <person name="Andreopoulos W.B."/>
            <person name="Clum A."/>
            <person name="Lindquist E."/>
            <person name="Daum C."/>
            <person name="Ramamoorthy G.K."/>
            <person name="Gryganskyi A."/>
            <person name="Culley D."/>
            <person name="Magnuson J.K."/>
            <person name="James T.Y."/>
            <person name="O'Malley M.A."/>
            <person name="Stajich J.E."/>
            <person name="Spatafora J.W."/>
            <person name="Visel A."/>
            <person name="Grigoriev I.V."/>
        </authorList>
    </citation>
    <scope>NUCLEOTIDE SEQUENCE [LARGE SCALE GENOMIC DNA]</scope>
    <source>
        <strain evidence="1 2">CBS 129021</strain>
    </source>
</reference>
<proteinExistence type="predicted"/>
<name>A0A1Y2DJW3_9PEZI</name>
<dbReference type="AlphaFoldDB" id="A0A1Y2DJW3"/>
<protein>
    <submittedName>
        <fullName evidence="1">Uncharacterized protein</fullName>
    </submittedName>
</protein>
<dbReference type="InParanoid" id="A0A1Y2DJW3"/>
<dbReference type="RefSeq" id="XP_040712111.1">
    <property type="nucleotide sequence ID" value="XM_040860962.1"/>
</dbReference>
<gene>
    <name evidence="1" type="ORF">BCR38DRAFT_444835</name>
</gene>
<dbReference type="Proteomes" id="UP000193689">
    <property type="component" value="Unassembled WGS sequence"/>
</dbReference>
<dbReference type="GeneID" id="63777174"/>
<accession>A0A1Y2DJW3</accession>
<organism evidence="1 2">
    <name type="scientific">Pseudomassariella vexata</name>
    <dbReference type="NCBI Taxonomy" id="1141098"/>
    <lineage>
        <taxon>Eukaryota</taxon>
        <taxon>Fungi</taxon>
        <taxon>Dikarya</taxon>
        <taxon>Ascomycota</taxon>
        <taxon>Pezizomycotina</taxon>
        <taxon>Sordariomycetes</taxon>
        <taxon>Xylariomycetidae</taxon>
        <taxon>Amphisphaeriales</taxon>
        <taxon>Pseudomassariaceae</taxon>
        <taxon>Pseudomassariella</taxon>
    </lineage>
</organism>
<dbReference type="EMBL" id="MCFJ01000013">
    <property type="protein sequence ID" value="ORY59537.1"/>
    <property type="molecule type" value="Genomic_DNA"/>
</dbReference>
<evidence type="ECO:0000313" key="2">
    <source>
        <dbReference type="Proteomes" id="UP000193689"/>
    </source>
</evidence>
<sequence>MHLFQVLSHNIWISLNHTLTEKALVNDEQACKNFDIEADTDYCYAEFQLYYDYEHHLSNGDFTL</sequence>